<proteinExistence type="predicted"/>
<evidence type="ECO:0000313" key="1">
    <source>
        <dbReference type="EMBL" id="GAA3968181.1"/>
    </source>
</evidence>
<sequence length="77" mass="9129">MRLPCSTNLNVIEKNPEISYNLSYGQLKAISFDTIEHRIPFLAFFDGLKMSSKMPYIVYYWSNMTRPNLWQIKSKTF</sequence>
<comment type="caution">
    <text evidence="1">The sequence shown here is derived from an EMBL/GenBank/DDBJ whole genome shotgun (WGS) entry which is preliminary data.</text>
</comment>
<keyword evidence="2" id="KW-1185">Reference proteome</keyword>
<organism evidence="1 2">
    <name type="scientific">Mucilaginibacter dorajii</name>
    <dbReference type="NCBI Taxonomy" id="692994"/>
    <lineage>
        <taxon>Bacteria</taxon>
        <taxon>Pseudomonadati</taxon>
        <taxon>Bacteroidota</taxon>
        <taxon>Sphingobacteriia</taxon>
        <taxon>Sphingobacteriales</taxon>
        <taxon>Sphingobacteriaceae</taxon>
        <taxon>Mucilaginibacter</taxon>
    </lineage>
</organism>
<protein>
    <submittedName>
        <fullName evidence="1">Uncharacterized protein</fullName>
    </submittedName>
</protein>
<dbReference type="Proteomes" id="UP001500742">
    <property type="component" value="Unassembled WGS sequence"/>
</dbReference>
<gene>
    <name evidence="1" type="ORF">GCM10022210_16280</name>
</gene>
<dbReference type="EMBL" id="BAAAZC010000010">
    <property type="protein sequence ID" value="GAA3968181.1"/>
    <property type="molecule type" value="Genomic_DNA"/>
</dbReference>
<accession>A0ABP7PNI5</accession>
<name>A0ABP7PNI5_9SPHI</name>
<reference evidence="2" key="1">
    <citation type="journal article" date="2019" name="Int. J. Syst. Evol. Microbiol.">
        <title>The Global Catalogue of Microorganisms (GCM) 10K type strain sequencing project: providing services to taxonomists for standard genome sequencing and annotation.</title>
        <authorList>
            <consortium name="The Broad Institute Genomics Platform"/>
            <consortium name="The Broad Institute Genome Sequencing Center for Infectious Disease"/>
            <person name="Wu L."/>
            <person name="Ma J."/>
        </authorList>
    </citation>
    <scope>NUCLEOTIDE SEQUENCE [LARGE SCALE GENOMIC DNA]</scope>
    <source>
        <strain evidence="2">JCM 16601</strain>
    </source>
</reference>
<evidence type="ECO:0000313" key="2">
    <source>
        <dbReference type="Proteomes" id="UP001500742"/>
    </source>
</evidence>